<sequence length="155" mass="18234">MFRGKFKHSLDEKGRLSLPSKFREVLRVKYGTEALIITNMPECLVVYPVSEWKKMEENLLKLPFGMKEAREFLRYFLGSAEECEPDKQGRILLPQSLREEIRVEKEVMLLGMLSYFEIWNPKALDERFKKIKESFDDILAVLNPYLNGEKRADPS</sequence>
<evidence type="ECO:0000256" key="1">
    <source>
        <dbReference type="ARBA" id="ARBA00013860"/>
    </source>
</evidence>
<dbReference type="InterPro" id="IPR003444">
    <property type="entry name" value="MraZ"/>
</dbReference>
<keyword evidence="5 7" id="KW-0238">DNA-binding</keyword>
<keyword evidence="3" id="KW-0677">Repeat</keyword>
<keyword evidence="10" id="KW-1185">Reference proteome</keyword>
<dbReference type="PANTHER" id="PTHR34701:SF1">
    <property type="entry name" value="TRANSCRIPTIONAL REGULATOR MRAZ"/>
    <property type="match status" value="1"/>
</dbReference>
<evidence type="ECO:0000256" key="7">
    <source>
        <dbReference type="HAMAP-Rule" id="MF_01008"/>
    </source>
</evidence>
<evidence type="ECO:0000259" key="8">
    <source>
        <dbReference type="PROSITE" id="PS51740"/>
    </source>
</evidence>
<dbReference type="InterPro" id="IPR007159">
    <property type="entry name" value="SpoVT-AbrB_dom"/>
</dbReference>
<name>A0A0U5AGQ9_9BACT</name>
<dbReference type="CDD" id="cd16320">
    <property type="entry name" value="MraZ_N"/>
    <property type="match status" value="1"/>
</dbReference>
<dbReference type="KEGG" id="cthi:THC_0796"/>
<dbReference type="RefSeq" id="WP_068513641.1">
    <property type="nucleotide sequence ID" value="NZ_AP014945.1"/>
</dbReference>
<evidence type="ECO:0000256" key="5">
    <source>
        <dbReference type="ARBA" id="ARBA00023125"/>
    </source>
</evidence>
<dbReference type="PATRIC" id="fig|1653476.3.peg.826"/>
<dbReference type="InterPro" id="IPR038619">
    <property type="entry name" value="MraZ_sf"/>
</dbReference>
<reference evidence="9 10" key="1">
    <citation type="journal article" date="2016" name="Int. J. Syst. Evol. Microbiol.">
        <title>Caldimicrobium thiodismutans sp. nov., a sulfur-disproportionating bacterium isolated from a hot spring, and emended description of the genus Caldimicrobium.</title>
        <authorList>
            <person name="Kojima H."/>
            <person name="Umezawa K."/>
            <person name="Fukui M."/>
        </authorList>
    </citation>
    <scope>NUCLEOTIDE SEQUENCE [LARGE SCALE GENOMIC DNA]</scope>
    <source>
        <strain evidence="9 10">TF1</strain>
    </source>
</reference>
<evidence type="ECO:0000256" key="4">
    <source>
        <dbReference type="ARBA" id="ARBA00023015"/>
    </source>
</evidence>
<dbReference type="GO" id="GO:0005737">
    <property type="term" value="C:cytoplasm"/>
    <property type="evidence" value="ECO:0007669"/>
    <property type="project" value="UniProtKB-UniRule"/>
</dbReference>
<dbReference type="STRING" id="1653476.THC_0796"/>
<evidence type="ECO:0000256" key="3">
    <source>
        <dbReference type="ARBA" id="ARBA00022737"/>
    </source>
</evidence>
<dbReference type="GO" id="GO:2000143">
    <property type="term" value="P:negative regulation of DNA-templated transcription initiation"/>
    <property type="evidence" value="ECO:0007669"/>
    <property type="project" value="TreeGrafter"/>
</dbReference>
<proteinExistence type="inferred from homology"/>
<keyword evidence="4 7" id="KW-0805">Transcription regulation</keyword>
<accession>A0A0U5AGQ9</accession>
<protein>
    <recommendedName>
        <fullName evidence="1 7">Transcriptional regulator MraZ</fullName>
    </recommendedName>
</protein>
<dbReference type="GO" id="GO:0009295">
    <property type="term" value="C:nucleoid"/>
    <property type="evidence" value="ECO:0007669"/>
    <property type="project" value="UniProtKB-SubCell"/>
</dbReference>
<comment type="subunit">
    <text evidence="7">Forms oligomers.</text>
</comment>
<comment type="subcellular location">
    <subcellularLocation>
        <location evidence="7">Cytoplasm</location>
        <location evidence="7">Nucleoid</location>
    </subcellularLocation>
</comment>
<dbReference type="InterPro" id="IPR035642">
    <property type="entry name" value="MraZ_N"/>
</dbReference>
<dbReference type="Gene3D" id="3.40.1550.20">
    <property type="entry name" value="Transcriptional regulator MraZ domain"/>
    <property type="match status" value="1"/>
</dbReference>
<gene>
    <name evidence="7" type="primary">mraZ</name>
    <name evidence="9" type="ORF">THC_0796</name>
</gene>
<dbReference type="InterPro" id="IPR037914">
    <property type="entry name" value="SpoVT-AbrB_sf"/>
</dbReference>
<dbReference type="AlphaFoldDB" id="A0A0U5AGQ9"/>
<dbReference type="GO" id="GO:0003700">
    <property type="term" value="F:DNA-binding transcription factor activity"/>
    <property type="evidence" value="ECO:0007669"/>
    <property type="project" value="UniProtKB-UniRule"/>
</dbReference>
<dbReference type="Pfam" id="PF02381">
    <property type="entry name" value="MraZ"/>
    <property type="match status" value="2"/>
</dbReference>
<dbReference type="PANTHER" id="PTHR34701">
    <property type="entry name" value="TRANSCRIPTIONAL REGULATOR MRAZ"/>
    <property type="match status" value="1"/>
</dbReference>
<feature type="domain" description="SpoVT-AbrB" evidence="8">
    <location>
        <begin position="5"/>
        <end position="51"/>
    </location>
</feature>
<organism evidence="9 10">
    <name type="scientific">Caldimicrobium thiodismutans</name>
    <dbReference type="NCBI Taxonomy" id="1653476"/>
    <lineage>
        <taxon>Bacteria</taxon>
        <taxon>Pseudomonadati</taxon>
        <taxon>Thermodesulfobacteriota</taxon>
        <taxon>Thermodesulfobacteria</taxon>
        <taxon>Thermodesulfobacteriales</taxon>
        <taxon>Thermodesulfobacteriaceae</taxon>
        <taxon>Caldimicrobium</taxon>
    </lineage>
</organism>
<evidence type="ECO:0000313" key="10">
    <source>
        <dbReference type="Proteomes" id="UP000068196"/>
    </source>
</evidence>
<keyword evidence="2 7" id="KW-0963">Cytoplasm</keyword>
<keyword evidence="6 7" id="KW-0804">Transcription</keyword>
<dbReference type="InterPro" id="IPR020603">
    <property type="entry name" value="MraZ_dom"/>
</dbReference>
<evidence type="ECO:0000256" key="2">
    <source>
        <dbReference type="ARBA" id="ARBA00022490"/>
    </source>
</evidence>
<dbReference type="EMBL" id="AP014945">
    <property type="protein sequence ID" value="BAU23187.1"/>
    <property type="molecule type" value="Genomic_DNA"/>
</dbReference>
<comment type="similarity">
    <text evidence="7">Belongs to the MraZ family.</text>
</comment>
<dbReference type="NCBIfam" id="TIGR00242">
    <property type="entry name" value="division/cell wall cluster transcriptional repressor MraZ"/>
    <property type="match status" value="1"/>
</dbReference>
<feature type="domain" description="SpoVT-AbrB" evidence="8">
    <location>
        <begin position="80"/>
        <end position="123"/>
    </location>
</feature>
<dbReference type="GO" id="GO:0000976">
    <property type="term" value="F:transcription cis-regulatory region binding"/>
    <property type="evidence" value="ECO:0007669"/>
    <property type="project" value="TreeGrafter"/>
</dbReference>
<evidence type="ECO:0000256" key="6">
    <source>
        <dbReference type="ARBA" id="ARBA00023163"/>
    </source>
</evidence>
<dbReference type="PROSITE" id="PS51740">
    <property type="entry name" value="SPOVT_ABRB"/>
    <property type="match status" value="2"/>
</dbReference>
<dbReference type="InterPro" id="IPR035644">
    <property type="entry name" value="MraZ_C"/>
</dbReference>
<dbReference type="OrthoDB" id="9807753at2"/>
<dbReference type="SUPFAM" id="SSF89447">
    <property type="entry name" value="AbrB/MazE/MraZ-like"/>
    <property type="match status" value="1"/>
</dbReference>
<evidence type="ECO:0000313" key="9">
    <source>
        <dbReference type="EMBL" id="BAU23187.1"/>
    </source>
</evidence>
<dbReference type="Proteomes" id="UP000068196">
    <property type="component" value="Chromosome"/>
</dbReference>
<dbReference type="HAMAP" id="MF_01008">
    <property type="entry name" value="MraZ"/>
    <property type="match status" value="1"/>
</dbReference>
<reference evidence="10" key="2">
    <citation type="journal article" date="2016" name="Int. J. Syst. Evol. Microbiol.">
        <title>Caldimicrobium thiodismutans sp. nov., a sulfur-disproportionating bacterium isolated from a hot spring.</title>
        <authorList>
            <person name="Kojima H."/>
            <person name="Umezawa K."/>
            <person name="Fukui M."/>
        </authorList>
    </citation>
    <scope>NUCLEOTIDE SEQUENCE [LARGE SCALE GENOMIC DNA]</scope>
    <source>
        <strain evidence="10">TF1</strain>
    </source>
</reference>
<dbReference type="CDD" id="cd16321">
    <property type="entry name" value="MraZ_C"/>
    <property type="match status" value="1"/>
</dbReference>